<dbReference type="InterPro" id="IPR012910">
    <property type="entry name" value="Plug_dom"/>
</dbReference>
<keyword evidence="4" id="KW-0410">Iron transport</keyword>
<evidence type="ECO:0000256" key="4">
    <source>
        <dbReference type="ARBA" id="ARBA00022496"/>
    </source>
</evidence>
<evidence type="ECO:0000259" key="14">
    <source>
        <dbReference type="Pfam" id="PF00593"/>
    </source>
</evidence>
<comment type="subcellular location">
    <subcellularLocation>
        <location evidence="1 11">Cell outer membrane</location>
        <topology evidence="1 11">Multi-pass membrane protein</topology>
    </subcellularLocation>
</comment>
<dbReference type="EMBL" id="JANWOI010000002">
    <property type="protein sequence ID" value="MDA5193831.1"/>
    <property type="molecule type" value="Genomic_DNA"/>
</dbReference>
<evidence type="ECO:0000256" key="10">
    <source>
        <dbReference type="ARBA" id="ARBA00023237"/>
    </source>
</evidence>
<feature type="domain" description="TonB-dependent receptor plug" evidence="15">
    <location>
        <begin position="50"/>
        <end position="160"/>
    </location>
</feature>
<dbReference type="SUPFAM" id="SSF56935">
    <property type="entry name" value="Porins"/>
    <property type="match status" value="1"/>
</dbReference>
<comment type="similarity">
    <text evidence="11 12">Belongs to the TonB-dependent receptor family.</text>
</comment>
<comment type="caution">
    <text evidence="16">The sequence shown here is derived from an EMBL/GenBank/DDBJ whole genome shotgun (WGS) entry which is preliminary data.</text>
</comment>
<dbReference type="Gene3D" id="2.40.170.20">
    <property type="entry name" value="TonB-dependent receptor, beta-barrel domain"/>
    <property type="match status" value="1"/>
</dbReference>
<keyword evidence="7" id="KW-0406">Ion transport</keyword>
<dbReference type="PANTHER" id="PTHR32552">
    <property type="entry name" value="FERRICHROME IRON RECEPTOR-RELATED"/>
    <property type="match status" value="1"/>
</dbReference>
<evidence type="ECO:0000256" key="7">
    <source>
        <dbReference type="ARBA" id="ARBA00023065"/>
    </source>
</evidence>
<proteinExistence type="inferred from homology"/>
<dbReference type="InterPro" id="IPR039426">
    <property type="entry name" value="TonB-dep_rcpt-like"/>
</dbReference>
<keyword evidence="3 11" id="KW-1134">Transmembrane beta strand</keyword>
<evidence type="ECO:0000256" key="13">
    <source>
        <dbReference type="SAM" id="SignalP"/>
    </source>
</evidence>
<dbReference type="Pfam" id="PF07715">
    <property type="entry name" value="Plug"/>
    <property type="match status" value="1"/>
</dbReference>
<keyword evidence="13" id="KW-0732">Signal</keyword>
<keyword evidence="8 12" id="KW-0798">TonB box</keyword>
<feature type="domain" description="TonB-dependent receptor-like beta-barrel" evidence="14">
    <location>
        <begin position="294"/>
        <end position="700"/>
    </location>
</feature>
<dbReference type="InterPro" id="IPR000531">
    <property type="entry name" value="Beta-barrel_TonB"/>
</dbReference>
<dbReference type="PROSITE" id="PS52016">
    <property type="entry name" value="TONB_DEPENDENT_REC_3"/>
    <property type="match status" value="1"/>
</dbReference>
<dbReference type="GO" id="GO:0009279">
    <property type="term" value="C:cell outer membrane"/>
    <property type="evidence" value="ECO:0007669"/>
    <property type="project" value="UniProtKB-SubCell"/>
</dbReference>
<evidence type="ECO:0000256" key="3">
    <source>
        <dbReference type="ARBA" id="ARBA00022452"/>
    </source>
</evidence>
<evidence type="ECO:0000256" key="9">
    <source>
        <dbReference type="ARBA" id="ARBA00023136"/>
    </source>
</evidence>
<name>A0A9X3Z763_9PROT</name>
<feature type="signal peptide" evidence="13">
    <location>
        <begin position="1"/>
        <end position="25"/>
    </location>
</feature>
<reference evidence="16" key="1">
    <citation type="submission" date="2022-08" db="EMBL/GenBank/DDBJ databases">
        <authorList>
            <person name="Vandamme P."/>
            <person name="Hettiarachchi A."/>
            <person name="Peeters C."/>
            <person name="Cnockaert M."/>
            <person name="Carlier A."/>
        </authorList>
    </citation>
    <scope>NUCLEOTIDE SEQUENCE</scope>
    <source>
        <strain evidence="16">LMG 31809</strain>
    </source>
</reference>
<evidence type="ECO:0000256" key="5">
    <source>
        <dbReference type="ARBA" id="ARBA00022692"/>
    </source>
</evidence>
<reference evidence="16" key="2">
    <citation type="journal article" date="2023" name="Syst. Appl. Microbiol.">
        <title>Govania unica gen. nov., sp. nov., a rare biosphere bacterium that represents a novel family in the class Alphaproteobacteria.</title>
        <authorList>
            <person name="Vandamme P."/>
            <person name="Peeters C."/>
            <person name="Hettiarachchi A."/>
            <person name="Cnockaert M."/>
            <person name="Carlier A."/>
        </authorList>
    </citation>
    <scope>NUCLEOTIDE SEQUENCE</scope>
    <source>
        <strain evidence="16">LMG 31809</strain>
    </source>
</reference>
<protein>
    <submittedName>
        <fullName evidence="16">TonB-dependent receptor</fullName>
    </submittedName>
</protein>
<evidence type="ECO:0000256" key="12">
    <source>
        <dbReference type="RuleBase" id="RU003357"/>
    </source>
</evidence>
<evidence type="ECO:0000256" key="6">
    <source>
        <dbReference type="ARBA" id="ARBA00023004"/>
    </source>
</evidence>
<evidence type="ECO:0000313" key="17">
    <source>
        <dbReference type="Proteomes" id="UP001141619"/>
    </source>
</evidence>
<dbReference type="PANTHER" id="PTHR32552:SF81">
    <property type="entry name" value="TONB-DEPENDENT OUTER MEMBRANE RECEPTOR"/>
    <property type="match status" value="1"/>
</dbReference>
<dbReference type="CDD" id="cd01347">
    <property type="entry name" value="ligand_gated_channel"/>
    <property type="match status" value="1"/>
</dbReference>
<evidence type="ECO:0000256" key="11">
    <source>
        <dbReference type="PROSITE-ProRule" id="PRU01360"/>
    </source>
</evidence>
<dbReference type="GO" id="GO:0006826">
    <property type="term" value="P:iron ion transport"/>
    <property type="evidence" value="ECO:0007669"/>
    <property type="project" value="UniProtKB-KW"/>
</dbReference>
<evidence type="ECO:0000259" key="15">
    <source>
        <dbReference type="Pfam" id="PF07715"/>
    </source>
</evidence>
<keyword evidence="6" id="KW-0408">Iron</keyword>
<keyword evidence="16" id="KW-0675">Receptor</keyword>
<keyword evidence="9 11" id="KW-0472">Membrane</keyword>
<keyword evidence="2 11" id="KW-0813">Transport</keyword>
<evidence type="ECO:0000256" key="8">
    <source>
        <dbReference type="ARBA" id="ARBA00023077"/>
    </source>
</evidence>
<organism evidence="16 17">
    <name type="scientific">Govanella unica</name>
    <dbReference type="NCBI Taxonomy" id="2975056"/>
    <lineage>
        <taxon>Bacteria</taxon>
        <taxon>Pseudomonadati</taxon>
        <taxon>Pseudomonadota</taxon>
        <taxon>Alphaproteobacteria</taxon>
        <taxon>Emcibacterales</taxon>
        <taxon>Govanellaceae</taxon>
        <taxon>Govanella</taxon>
    </lineage>
</organism>
<accession>A0A9X3Z763</accession>
<keyword evidence="10 11" id="KW-0998">Cell outer membrane</keyword>
<evidence type="ECO:0000256" key="1">
    <source>
        <dbReference type="ARBA" id="ARBA00004571"/>
    </source>
</evidence>
<evidence type="ECO:0000256" key="2">
    <source>
        <dbReference type="ARBA" id="ARBA00022448"/>
    </source>
</evidence>
<dbReference type="RefSeq" id="WP_274943524.1">
    <property type="nucleotide sequence ID" value="NZ_JANWOI010000002.1"/>
</dbReference>
<dbReference type="Pfam" id="PF00593">
    <property type="entry name" value="TonB_dep_Rec_b-barrel"/>
    <property type="match status" value="1"/>
</dbReference>
<dbReference type="InterPro" id="IPR036942">
    <property type="entry name" value="Beta-barrel_TonB_sf"/>
</dbReference>
<gene>
    <name evidence="16" type="ORF">NYP16_07680</name>
</gene>
<evidence type="ECO:0000313" key="16">
    <source>
        <dbReference type="EMBL" id="MDA5193831.1"/>
    </source>
</evidence>
<feature type="chain" id="PRO_5040879483" evidence="13">
    <location>
        <begin position="26"/>
        <end position="738"/>
    </location>
</feature>
<sequence length="738" mass="80768">MTQTIKHLLGTVAMVYGLCPYVATAAETPAASGAMLEEITVTARKLSENLQRTPVSVTVVSEKMIDTLSITNIGEVERLAPNVQFSQGFSGSSAGANFFIRGIGQLDFVATSDPGVGVFVDGVYMARTVGGALDTADIAQIEVLKGPQGTLFGKNTIGGAINIITKKPDENLKVMAEITVGNLGRTDGRFMANVPITDQLFVKITGSARHNDGFQTRLIDGIKLGDDNTISGGIQIRYAPAADFDIILAADVTKRRAHIAAQGLTEVATVGGGRELFLELTGLDIANYPPAAEPWKYSTSGVRPTDKLNIFGTSLTVNKDFGPVTLKSITAYRKLDADTATDFDGQPVVYNDQLVQDKQHQFSQEFQLSHQSEKLKWVLGAYYFNEHNEESIQNNFYVFWLVAPYGDGPLSHTELKTNNFAAYGQGSYKITPELSLTAGLRWTYEKKSTDIISPIGLGTLSAFNNSGGHHWSAVNPRLGIEYQATEEALLYATYTGGFKSGSFNGRVDRQFDAGKFQPYDPEKVIAWEGGFKTQWFDNRLRANAAAFLTHYKGIQLVSGATDAFGNLYFPTTNAGNLNIKGFEAELLARPIEMLNVYANLGYADEKWTSIYPSPFPTVSKKSRLPMFSHWTVIAGGDLTLPLDSFGSVMIGGNYSYRSAYFADTGNSPRVKQGGFGIFDAHLIVEPENTRWQLKFWGKNLTNKHYMTWGQDLIAIGDSHAMAFWGRPREFGATFSINM</sequence>
<keyword evidence="5 11" id="KW-0812">Transmembrane</keyword>
<dbReference type="AlphaFoldDB" id="A0A9X3Z763"/>
<keyword evidence="17" id="KW-1185">Reference proteome</keyword>
<dbReference type="Proteomes" id="UP001141619">
    <property type="component" value="Unassembled WGS sequence"/>
</dbReference>